<sequence length="220" mass="24262">MIEFNTFSITARCPKTGQLGVAVSTKLPAVGMLVPFVKSGTGAIATQSFVNPYIGIRGLEYLSLGMGAEEAKDKIISEEQDLEFRQFAIVDADGNTAAFSGNQCEGYYNHFEGDGFVVAGNMLVNEKTLTDMQRTFVIHSDLELSERLLRALQAGQKAGGDKRGKQSASLKVYDTEDYPLVDLRVDEHEDPVAELTRIYEVAKKQLFPFMPEMPKKHNGN</sequence>
<reference evidence="1 2" key="1">
    <citation type="submission" date="2019-12" db="EMBL/GenBank/DDBJ databases">
        <title>Salinicoccus cyprini sp. nov., isolated from gastro-intestinal tract of mirror carp, Cyprinus carpio var. specularis, collected from Gobind Sagar Reservoir, Himachal Pradesh, India.</title>
        <authorList>
            <person name="Talwar C."/>
            <person name="Singh A.K."/>
            <person name="Lal R."/>
            <person name="Negi R.K."/>
        </authorList>
    </citation>
    <scope>NUCLEOTIDE SEQUENCE [LARGE SCALE GENOMIC DNA]</scope>
    <source>
        <strain evidence="1 2">J-82</strain>
    </source>
</reference>
<dbReference type="Gene3D" id="3.60.20.10">
    <property type="entry name" value="Glutamine Phosphoribosylpyrophosphate, subunit 1, domain 1"/>
    <property type="match status" value="1"/>
</dbReference>
<evidence type="ECO:0000313" key="2">
    <source>
        <dbReference type="Proteomes" id="UP000436284"/>
    </source>
</evidence>
<dbReference type="PANTHER" id="PTHR39328">
    <property type="entry name" value="BLL2871 PROTEIN"/>
    <property type="match status" value="1"/>
</dbReference>
<dbReference type="InterPro" id="IPR029055">
    <property type="entry name" value="Ntn_hydrolases_N"/>
</dbReference>
<comment type="caution">
    <text evidence="1">The sequence shown here is derived from an EMBL/GenBank/DDBJ whole genome shotgun (WGS) entry which is preliminary data.</text>
</comment>
<dbReference type="PANTHER" id="PTHR39328:SF1">
    <property type="entry name" value="BLL2871 PROTEIN"/>
    <property type="match status" value="1"/>
</dbReference>
<gene>
    <name evidence="1" type="ORF">GQ671_07385</name>
</gene>
<proteinExistence type="predicted"/>
<evidence type="ECO:0000313" key="1">
    <source>
        <dbReference type="EMBL" id="MXQ51092.1"/>
    </source>
</evidence>
<dbReference type="Pfam" id="PF06267">
    <property type="entry name" value="DUF1028"/>
    <property type="match status" value="1"/>
</dbReference>
<organism evidence="1 2">
    <name type="scientific">Salinicoccus hispanicus</name>
    <dbReference type="NCBI Taxonomy" id="157225"/>
    <lineage>
        <taxon>Bacteria</taxon>
        <taxon>Bacillati</taxon>
        <taxon>Bacillota</taxon>
        <taxon>Bacilli</taxon>
        <taxon>Bacillales</taxon>
        <taxon>Staphylococcaceae</taxon>
        <taxon>Salinicoccus</taxon>
    </lineage>
</organism>
<dbReference type="EMBL" id="WUUK01000002">
    <property type="protein sequence ID" value="MXQ51092.1"/>
    <property type="molecule type" value="Genomic_DNA"/>
</dbReference>
<dbReference type="AlphaFoldDB" id="A0A6N8U026"/>
<dbReference type="InterPro" id="IPR010430">
    <property type="entry name" value="DUF1028"/>
</dbReference>
<accession>A0A6N8U026</accession>
<dbReference type="SUPFAM" id="SSF56235">
    <property type="entry name" value="N-terminal nucleophile aminohydrolases (Ntn hydrolases)"/>
    <property type="match status" value="1"/>
</dbReference>
<dbReference type="RefSeq" id="WP_160654914.1">
    <property type="nucleotide sequence ID" value="NZ_JBHRWU010000001.1"/>
</dbReference>
<protein>
    <submittedName>
        <fullName evidence="1">DUF1028 domain-containing protein</fullName>
    </submittedName>
</protein>
<keyword evidence="2" id="KW-1185">Reference proteome</keyword>
<name>A0A6N8U026_9STAP</name>
<dbReference type="Proteomes" id="UP000436284">
    <property type="component" value="Unassembled WGS sequence"/>
</dbReference>
<dbReference type="OrthoDB" id="9790012at2"/>